<evidence type="ECO:0000256" key="7">
    <source>
        <dbReference type="ARBA" id="ARBA00022989"/>
    </source>
</evidence>
<dbReference type="PANTHER" id="PTHR11214">
    <property type="entry name" value="BETA-1,3-N-ACETYLGLUCOSAMINYLTRANSFERASE"/>
    <property type="match status" value="1"/>
</dbReference>
<dbReference type="GO" id="GO:0016758">
    <property type="term" value="F:hexosyltransferase activity"/>
    <property type="evidence" value="ECO:0007669"/>
    <property type="project" value="InterPro"/>
</dbReference>
<keyword evidence="3 10" id="KW-0328">Glycosyltransferase</keyword>
<dbReference type="AlphaFoldDB" id="A0AB34IVP3"/>
<keyword evidence="4" id="KW-0808">Transferase</keyword>
<evidence type="ECO:0000313" key="11">
    <source>
        <dbReference type="EMBL" id="KAL1507261.1"/>
    </source>
</evidence>
<protein>
    <recommendedName>
        <fullName evidence="10">Hexosyltransferase</fullName>
        <ecNumber evidence="10">2.4.1.-</ecNumber>
    </recommendedName>
</protein>
<proteinExistence type="inferred from homology"/>
<evidence type="ECO:0000256" key="6">
    <source>
        <dbReference type="ARBA" id="ARBA00022968"/>
    </source>
</evidence>
<evidence type="ECO:0000256" key="9">
    <source>
        <dbReference type="ARBA" id="ARBA00023136"/>
    </source>
</evidence>
<keyword evidence="7" id="KW-1133">Transmembrane helix</keyword>
<evidence type="ECO:0000256" key="5">
    <source>
        <dbReference type="ARBA" id="ARBA00022692"/>
    </source>
</evidence>
<evidence type="ECO:0000256" key="2">
    <source>
        <dbReference type="ARBA" id="ARBA00008661"/>
    </source>
</evidence>
<organism evidence="11 12">
    <name type="scientific">Prymnesium parvum</name>
    <name type="common">Toxic golden alga</name>
    <dbReference type="NCBI Taxonomy" id="97485"/>
    <lineage>
        <taxon>Eukaryota</taxon>
        <taxon>Haptista</taxon>
        <taxon>Haptophyta</taxon>
        <taxon>Prymnesiophyceae</taxon>
        <taxon>Prymnesiales</taxon>
        <taxon>Prymnesiaceae</taxon>
        <taxon>Prymnesium</taxon>
    </lineage>
</organism>
<evidence type="ECO:0000256" key="4">
    <source>
        <dbReference type="ARBA" id="ARBA00022679"/>
    </source>
</evidence>
<evidence type="ECO:0000256" key="3">
    <source>
        <dbReference type="ARBA" id="ARBA00022676"/>
    </source>
</evidence>
<evidence type="ECO:0000313" key="12">
    <source>
        <dbReference type="Proteomes" id="UP001515480"/>
    </source>
</evidence>
<sequence length="366" mass="41167">MRCKLAAKHRDATPDALLRQWRHPSSSDARQHVVLALGMTSAPHHHGSRDRVRATVLSAPCVLSGDVVFRFLVGFSACSPPLDWRKDDMLIMDDVLDGRGRGKQCSCLEKTYAWFRHAVWRWPLASFYGKTEDDAYVNLQQLLHDLNRKRVRDAPALLYGLLALYASPPLESYSAVGCFLGEMDAQAWALHPTRQFKPSLQFDPQCRTNAPAPFPTGPLAILSSGLARSLFVSCGHVRAWFEQMRARNRAANGCSRSHSLLSSTMEGTSCDGAFAGWFVSCKSNVTLASMTWTKSHWHWTADNRKDGFVPPDPTSIVVHGLKQDDDRTWTKVQPDYHAWYWRKCGAYGCHSSRYHNPVLNSSYEAL</sequence>
<dbReference type="GO" id="GO:0000139">
    <property type="term" value="C:Golgi membrane"/>
    <property type="evidence" value="ECO:0007669"/>
    <property type="project" value="UniProtKB-SubCell"/>
</dbReference>
<dbReference type="EMBL" id="JBGBPQ010000018">
    <property type="protein sequence ID" value="KAL1507261.1"/>
    <property type="molecule type" value="Genomic_DNA"/>
</dbReference>
<comment type="similarity">
    <text evidence="2 10">Belongs to the glycosyltransferase 31 family.</text>
</comment>
<accession>A0AB34IVP3</accession>
<gene>
    <name evidence="11" type="ORF">AB1Y20_008110</name>
</gene>
<keyword evidence="5" id="KW-0812">Transmembrane</keyword>
<evidence type="ECO:0000256" key="8">
    <source>
        <dbReference type="ARBA" id="ARBA00023034"/>
    </source>
</evidence>
<evidence type="ECO:0000256" key="1">
    <source>
        <dbReference type="ARBA" id="ARBA00004323"/>
    </source>
</evidence>
<comment type="subcellular location">
    <subcellularLocation>
        <location evidence="1 10">Golgi apparatus membrane</location>
        <topology evidence="1 10">Single-pass type II membrane protein</topology>
    </subcellularLocation>
</comment>
<keyword evidence="8 10" id="KW-0333">Golgi apparatus</keyword>
<keyword evidence="9" id="KW-0472">Membrane</keyword>
<dbReference type="InterPro" id="IPR002659">
    <property type="entry name" value="Glyco_trans_31"/>
</dbReference>
<keyword evidence="6" id="KW-0735">Signal-anchor</keyword>
<reference evidence="11 12" key="1">
    <citation type="journal article" date="2024" name="Science">
        <title>Giant polyketide synthase enzymes in the biosynthesis of giant marine polyether toxins.</title>
        <authorList>
            <person name="Fallon T.R."/>
            <person name="Shende V.V."/>
            <person name="Wierzbicki I.H."/>
            <person name="Pendleton A.L."/>
            <person name="Watervoot N.F."/>
            <person name="Auber R.P."/>
            <person name="Gonzalez D.J."/>
            <person name="Wisecaver J.H."/>
            <person name="Moore B.S."/>
        </authorList>
    </citation>
    <scope>NUCLEOTIDE SEQUENCE [LARGE SCALE GENOMIC DNA]</scope>
    <source>
        <strain evidence="11 12">12B1</strain>
    </source>
</reference>
<dbReference type="Proteomes" id="UP001515480">
    <property type="component" value="Unassembled WGS sequence"/>
</dbReference>
<comment type="caution">
    <text evidence="11">The sequence shown here is derived from an EMBL/GenBank/DDBJ whole genome shotgun (WGS) entry which is preliminary data.</text>
</comment>
<dbReference type="EC" id="2.4.1.-" evidence="10"/>
<name>A0AB34IVP3_PRYPA</name>
<dbReference type="Pfam" id="PF01762">
    <property type="entry name" value="Galactosyl_T"/>
    <property type="match status" value="1"/>
</dbReference>
<keyword evidence="12" id="KW-1185">Reference proteome</keyword>
<evidence type="ECO:0000256" key="10">
    <source>
        <dbReference type="RuleBase" id="RU363063"/>
    </source>
</evidence>